<evidence type="ECO:0000256" key="1">
    <source>
        <dbReference type="SAM" id="MobiDB-lite"/>
    </source>
</evidence>
<name>A0A125QDD7_PSEFL</name>
<accession>A0A125QDD7</accession>
<dbReference type="AlphaFoldDB" id="A0A125QDD7"/>
<feature type="compositionally biased region" description="Basic and acidic residues" evidence="1">
    <location>
        <begin position="30"/>
        <end position="45"/>
    </location>
</feature>
<sequence>MKHNPSNPQYRPLEHPDAPNEDGCVIGTAGRDEDPNATTDWDHPDSAATPADASIKPASGTPGIDVVPESENHGAD</sequence>
<organism evidence="2 3">
    <name type="scientific">Pseudomonas fluorescens</name>
    <dbReference type="NCBI Taxonomy" id="294"/>
    <lineage>
        <taxon>Bacteria</taxon>
        <taxon>Pseudomonadati</taxon>
        <taxon>Pseudomonadota</taxon>
        <taxon>Gammaproteobacteria</taxon>
        <taxon>Pseudomonadales</taxon>
        <taxon>Pseudomonadaceae</taxon>
        <taxon>Pseudomonas</taxon>
    </lineage>
</organism>
<evidence type="ECO:0000313" key="2">
    <source>
        <dbReference type="EMBL" id="KWV71562.1"/>
    </source>
</evidence>
<feature type="region of interest" description="Disordered" evidence="1">
    <location>
        <begin position="1"/>
        <end position="76"/>
    </location>
</feature>
<dbReference type="EMBL" id="LCYC01000059">
    <property type="protein sequence ID" value="KWV71562.1"/>
    <property type="molecule type" value="Genomic_DNA"/>
</dbReference>
<evidence type="ECO:0000313" key="3">
    <source>
        <dbReference type="Proteomes" id="UP000063434"/>
    </source>
</evidence>
<protein>
    <submittedName>
        <fullName evidence="2">Uncharacterized protein</fullName>
    </submittedName>
</protein>
<reference evidence="2 3" key="1">
    <citation type="submission" date="2015-05" db="EMBL/GenBank/DDBJ databases">
        <title>A genomic and transcriptomic approach to investigate the blue pigment phenotype in Pseudomonas fluorescens.</title>
        <authorList>
            <person name="Andreani N.A."/>
            <person name="Cardazzo B."/>
        </authorList>
    </citation>
    <scope>NUCLEOTIDE SEQUENCE [LARGE SCALE GENOMIC DNA]</scope>
    <source>
        <strain evidence="2 3">Ps_40</strain>
    </source>
</reference>
<dbReference type="Proteomes" id="UP000063434">
    <property type="component" value="Unassembled WGS sequence"/>
</dbReference>
<dbReference type="PATRIC" id="fig|294.195.peg.5195"/>
<proteinExistence type="predicted"/>
<comment type="caution">
    <text evidence="2">The sequence shown here is derived from an EMBL/GenBank/DDBJ whole genome shotgun (WGS) entry which is preliminary data.</text>
</comment>
<dbReference type="RefSeq" id="WP_056784071.1">
    <property type="nucleotide sequence ID" value="NZ_LCYC01000059.1"/>
</dbReference>
<gene>
    <name evidence="2" type="ORF">PFL603g_04861</name>
</gene>